<evidence type="ECO:0000256" key="3">
    <source>
        <dbReference type="ARBA" id="ARBA00047960"/>
    </source>
</evidence>
<dbReference type="GeneID" id="25410091"/>
<dbReference type="OrthoDB" id="249703at2759"/>
<sequence>MTKRLHGSKLSTCTQRVMLVLNELGLPYELVSIDMGKAEHKTPKFVREMHPFGKLPALEDGSLHLFESRAICKYLVAKYASPDSGMSLPELPEDIAMYEQAASVEYSYFDTSVFKLAYEKKFKEFFGRGEADSTVVETMEAEFRGVLDYYEELLSRQTYVTGDEVSLVDLYHLPWLHFLPQLSMEAEVSSRRYVAAWYQRMQQRPAWQKVAYPRLSN</sequence>
<dbReference type="GO" id="GO:0004364">
    <property type="term" value="F:glutathione transferase activity"/>
    <property type="evidence" value="ECO:0007669"/>
    <property type="project" value="UniProtKB-EC"/>
</dbReference>
<dbReference type="STRING" id="1043004.A0A074XI10"/>
<comment type="similarity">
    <text evidence="4">Belongs to the GST superfamily.</text>
</comment>
<dbReference type="PROSITE" id="PS50405">
    <property type="entry name" value="GST_CTER"/>
    <property type="match status" value="1"/>
</dbReference>
<dbReference type="InterPro" id="IPR040079">
    <property type="entry name" value="Glutathione_S-Trfase"/>
</dbReference>
<dbReference type="SFLD" id="SFLDG00358">
    <property type="entry name" value="Main_(cytGST)"/>
    <property type="match status" value="1"/>
</dbReference>
<dbReference type="SUPFAM" id="SSF52833">
    <property type="entry name" value="Thioredoxin-like"/>
    <property type="match status" value="1"/>
</dbReference>
<dbReference type="SUPFAM" id="SSF47616">
    <property type="entry name" value="GST C-terminal domain-like"/>
    <property type="match status" value="1"/>
</dbReference>
<evidence type="ECO:0000256" key="4">
    <source>
        <dbReference type="RuleBase" id="RU003494"/>
    </source>
</evidence>
<evidence type="ECO:0000256" key="2">
    <source>
        <dbReference type="ARBA" id="ARBA00022679"/>
    </source>
</evidence>
<dbReference type="InterPro" id="IPR036282">
    <property type="entry name" value="Glutathione-S-Trfase_C_sf"/>
</dbReference>
<dbReference type="InterPro" id="IPR004046">
    <property type="entry name" value="GST_C"/>
</dbReference>
<dbReference type="HOGENOM" id="CLU_011226_5_1_1"/>
<evidence type="ECO:0000259" key="5">
    <source>
        <dbReference type="PROSITE" id="PS50404"/>
    </source>
</evidence>
<dbReference type="InterPro" id="IPR010987">
    <property type="entry name" value="Glutathione-S-Trfase_C-like"/>
</dbReference>
<feature type="domain" description="GST N-terminal" evidence="5">
    <location>
        <begin position="1"/>
        <end position="83"/>
    </location>
</feature>
<dbReference type="Proteomes" id="UP000027730">
    <property type="component" value="Unassembled WGS sequence"/>
</dbReference>
<evidence type="ECO:0000313" key="8">
    <source>
        <dbReference type="Proteomes" id="UP000027730"/>
    </source>
</evidence>
<evidence type="ECO:0000256" key="1">
    <source>
        <dbReference type="ARBA" id="ARBA00012452"/>
    </source>
</evidence>
<dbReference type="RefSeq" id="XP_013428541.1">
    <property type="nucleotide sequence ID" value="XM_013573087.1"/>
</dbReference>
<dbReference type="FunFam" id="3.40.30.10:FF:000016">
    <property type="entry name" value="Glutathione S-transferase F2"/>
    <property type="match status" value="1"/>
</dbReference>
<keyword evidence="8" id="KW-1185">Reference proteome</keyword>
<dbReference type="PANTHER" id="PTHR43900:SF3">
    <property type="entry name" value="GLUTATHIONE S-TRANSFERASE RHO"/>
    <property type="match status" value="1"/>
</dbReference>
<gene>
    <name evidence="7" type="ORF">M436DRAFT_44156</name>
</gene>
<reference evidence="7 8" key="1">
    <citation type="journal article" date="2014" name="BMC Genomics">
        <title>Genome sequencing of four Aureobasidium pullulans varieties: biotechnological potential, stress tolerance, and description of new species.</title>
        <authorList>
            <person name="Gostin Ar C."/>
            <person name="Ohm R.A."/>
            <person name="Kogej T."/>
            <person name="Sonjak S."/>
            <person name="Turk M."/>
            <person name="Zajc J."/>
            <person name="Zalar P."/>
            <person name="Grube M."/>
            <person name="Sun H."/>
            <person name="Han J."/>
            <person name="Sharma A."/>
            <person name="Chiniquy J."/>
            <person name="Ngan C.Y."/>
            <person name="Lipzen A."/>
            <person name="Barry K."/>
            <person name="Grigoriev I.V."/>
            <person name="Gunde-Cimerman N."/>
        </authorList>
    </citation>
    <scope>NUCLEOTIDE SEQUENCE [LARGE SCALE GENOMIC DNA]</scope>
    <source>
        <strain evidence="7 8">CBS 147.97</strain>
    </source>
</reference>
<proteinExistence type="inferred from homology"/>
<dbReference type="PROSITE" id="PS50404">
    <property type="entry name" value="GST_NTER"/>
    <property type="match status" value="1"/>
</dbReference>
<dbReference type="Gene3D" id="3.40.30.10">
    <property type="entry name" value="Glutaredoxin"/>
    <property type="match status" value="1"/>
</dbReference>
<accession>A0A074XI10</accession>
<feature type="domain" description="GST C-terminal" evidence="6">
    <location>
        <begin position="91"/>
        <end position="217"/>
    </location>
</feature>
<keyword evidence="2 7" id="KW-0808">Transferase</keyword>
<evidence type="ECO:0000259" key="6">
    <source>
        <dbReference type="PROSITE" id="PS50405"/>
    </source>
</evidence>
<dbReference type="GO" id="GO:0006749">
    <property type="term" value="P:glutathione metabolic process"/>
    <property type="evidence" value="ECO:0007669"/>
    <property type="project" value="TreeGrafter"/>
</dbReference>
<dbReference type="SFLD" id="SFLDS00019">
    <property type="entry name" value="Glutathione_Transferase_(cytos"/>
    <property type="match status" value="1"/>
</dbReference>
<dbReference type="Gene3D" id="1.20.1050.10">
    <property type="match status" value="1"/>
</dbReference>
<comment type="catalytic activity">
    <reaction evidence="3">
        <text>RX + glutathione = an S-substituted glutathione + a halide anion + H(+)</text>
        <dbReference type="Rhea" id="RHEA:16437"/>
        <dbReference type="ChEBI" id="CHEBI:15378"/>
        <dbReference type="ChEBI" id="CHEBI:16042"/>
        <dbReference type="ChEBI" id="CHEBI:17792"/>
        <dbReference type="ChEBI" id="CHEBI:57925"/>
        <dbReference type="ChEBI" id="CHEBI:90779"/>
        <dbReference type="EC" id="2.5.1.18"/>
    </reaction>
</comment>
<dbReference type="InterPro" id="IPR036249">
    <property type="entry name" value="Thioredoxin-like_sf"/>
</dbReference>
<dbReference type="AlphaFoldDB" id="A0A074XI10"/>
<dbReference type="Pfam" id="PF02798">
    <property type="entry name" value="GST_N"/>
    <property type="match status" value="1"/>
</dbReference>
<dbReference type="InterPro" id="IPR004045">
    <property type="entry name" value="Glutathione_S-Trfase_N"/>
</dbReference>
<dbReference type="GO" id="GO:0005737">
    <property type="term" value="C:cytoplasm"/>
    <property type="evidence" value="ECO:0007669"/>
    <property type="project" value="TreeGrafter"/>
</dbReference>
<dbReference type="EC" id="2.5.1.18" evidence="1"/>
<dbReference type="SFLD" id="SFLDG01154">
    <property type="entry name" value="Main.5:_Phi-like"/>
    <property type="match status" value="1"/>
</dbReference>
<name>A0A074XI10_9PEZI</name>
<dbReference type="Pfam" id="PF00043">
    <property type="entry name" value="GST_C"/>
    <property type="match status" value="1"/>
</dbReference>
<organism evidence="7 8">
    <name type="scientific">Aureobasidium namibiae CBS 147.97</name>
    <dbReference type="NCBI Taxonomy" id="1043004"/>
    <lineage>
        <taxon>Eukaryota</taxon>
        <taxon>Fungi</taxon>
        <taxon>Dikarya</taxon>
        <taxon>Ascomycota</taxon>
        <taxon>Pezizomycotina</taxon>
        <taxon>Dothideomycetes</taxon>
        <taxon>Dothideomycetidae</taxon>
        <taxon>Dothideales</taxon>
        <taxon>Saccotheciaceae</taxon>
        <taxon>Aureobasidium</taxon>
    </lineage>
</organism>
<dbReference type="GO" id="GO:0043295">
    <property type="term" value="F:glutathione binding"/>
    <property type="evidence" value="ECO:0007669"/>
    <property type="project" value="TreeGrafter"/>
</dbReference>
<dbReference type="EMBL" id="KL584707">
    <property type="protein sequence ID" value="KEQ74216.1"/>
    <property type="molecule type" value="Genomic_DNA"/>
</dbReference>
<evidence type="ECO:0000313" key="7">
    <source>
        <dbReference type="EMBL" id="KEQ74216.1"/>
    </source>
</evidence>
<dbReference type="PANTHER" id="PTHR43900">
    <property type="entry name" value="GLUTATHIONE S-TRANSFERASE RHO"/>
    <property type="match status" value="1"/>
</dbReference>
<protein>
    <recommendedName>
        <fullName evidence="1">glutathione transferase</fullName>
        <ecNumber evidence="1">2.5.1.18</ecNumber>
    </recommendedName>
</protein>